<keyword evidence="1" id="KW-0812">Transmembrane</keyword>
<dbReference type="EMBL" id="BAABGQ010000003">
    <property type="protein sequence ID" value="GAA4493444.1"/>
    <property type="molecule type" value="Genomic_DNA"/>
</dbReference>
<dbReference type="Pfam" id="PF13239">
    <property type="entry name" value="2TM"/>
    <property type="match status" value="1"/>
</dbReference>
<sequence length="106" mass="12299">MQPIRPASAPADTLRDQRLWQVAKARTKFQSHLVTYLLVNAGLWLLWAFTTQPFEGHHHDYLPWPIWSTVFWGVGVVAQGLAAYGNLNRGERTQREFERLLAQERN</sequence>
<keyword evidence="1" id="KW-1133">Transmembrane helix</keyword>
<dbReference type="Proteomes" id="UP001501243">
    <property type="component" value="Unassembled WGS sequence"/>
</dbReference>
<protein>
    <recommendedName>
        <fullName evidence="2">2TM domain-containing protein</fullName>
    </recommendedName>
</protein>
<evidence type="ECO:0000259" key="2">
    <source>
        <dbReference type="Pfam" id="PF13239"/>
    </source>
</evidence>
<accession>A0ABP8PX79</accession>
<keyword evidence="4" id="KW-1185">Reference proteome</keyword>
<reference evidence="4" key="1">
    <citation type="journal article" date="2019" name="Int. J. Syst. Evol. Microbiol.">
        <title>The Global Catalogue of Microorganisms (GCM) 10K type strain sequencing project: providing services to taxonomists for standard genome sequencing and annotation.</title>
        <authorList>
            <consortium name="The Broad Institute Genomics Platform"/>
            <consortium name="The Broad Institute Genome Sequencing Center for Infectious Disease"/>
            <person name="Wu L."/>
            <person name="Ma J."/>
        </authorList>
    </citation>
    <scope>NUCLEOTIDE SEQUENCE [LARGE SCALE GENOMIC DNA]</scope>
    <source>
        <strain evidence="4">JCM 17841</strain>
    </source>
</reference>
<organism evidence="3 4">
    <name type="scientific">Hymenobacter ginsengisoli</name>
    <dbReference type="NCBI Taxonomy" id="1051626"/>
    <lineage>
        <taxon>Bacteria</taxon>
        <taxon>Pseudomonadati</taxon>
        <taxon>Bacteroidota</taxon>
        <taxon>Cytophagia</taxon>
        <taxon>Cytophagales</taxon>
        <taxon>Hymenobacteraceae</taxon>
        <taxon>Hymenobacter</taxon>
    </lineage>
</organism>
<name>A0ABP8PX79_9BACT</name>
<evidence type="ECO:0000256" key="1">
    <source>
        <dbReference type="SAM" id="Phobius"/>
    </source>
</evidence>
<proteinExistence type="predicted"/>
<feature type="domain" description="2TM" evidence="2">
    <location>
        <begin position="23"/>
        <end position="92"/>
    </location>
</feature>
<comment type="caution">
    <text evidence="3">The sequence shown here is derived from an EMBL/GenBank/DDBJ whole genome shotgun (WGS) entry which is preliminary data.</text>
</comment>
<keyword evidence="1" id="KW-0472">Membrane</keyword>
<evidence type="ECO:0000313" key="3">
    <source>
        <dbReference type="EMBL" id="GAA4493444.1"/>
    </source>
</evidence>
<dbReference type="RefSeq" id="WP_208130182.1">
    <property type="nucleotide sequence ID" value="NZ_BAABGQ010000003.1"/>
</dbReference>
<dbReference type="InterPro" id="IPR025698">
    <property type="entry name" value="2TM_dom"/>
</dbReference>
<feature type="transmembrane region" description="Helical" evidence="1">
    <location>
        <begin position="33"/>
        <end position="50"/>
    </location>
</feature>
<feature type="transmembrane region" description="Helical" evidence="1">
    <location>
        <begin position="70"/>
        <end position="87"/>
    </location>
</feature>
<gene>
    <name evidence="3" type="ORF">GCM10023172_02000</name>
</gene>
<evidence type="ECO:0000313" key="4">
    <source>
        <dbReference type="Proteomes" id="UP001501243"/>
    </source>
</evidence>